<protein>
    <submittedName>
        <fullName evidence="2">Glycosyl transferase family 2</fullName>
    </submittedName>
</protein>
<dbReference type="CDD" id="cd02525">
    <property type="entry name" value="Succinoglycan_BP_ExoA"/>
    <property type="match status" value="1"/>
</dbReference>
<keyword evidence="3" id="KW-1185">Reference proteome</keyword>
<name>A0ABR4XC40_9MICO</name>
<dbReference type="EMBL" id="AVPI01000072">
    <property type="protein sequence ID" value="KGN28994.1"/>
    <property type="molecule type" value="Genomic_DNA"/>
</dbReference>
<evidence type="ECO:0000259" key="1">
    <source>
        <dbReference type="Pfam" id="PF00535"/>
    </source>
</evidence>
<evidence type="ECO:0000313" key="3">
    <source>
        <dbReference type="Proteomes" id="UP000029990"/>
    </source>
</evidence>
<dbReference type="InterPro" id="IPR029044">
    <property type="entry name" value="Nucleotide-diphossugar_trans"/>
</dbReference>
<dbReference type="Pfam" id="PF00535">
    <property type="entry name" value="Glycos_transf_2"/>
    <property type="match status" value="1"/>
</dbReference>
<evidence type="ECO:0000313" key="2">
    <source>
        <dbReference type="EMBL" id="KGN28994.1"/>
    </source>
</evidence>
<dbReference type="PANTHER" id="PTHR43685:SF2">
    <property type="entry name" value="GLYCOSYLTRANSFERASE 2-LIKE DOMAIN-CONTAINING PROTEIN"/>
    <property type="match status" value="1"/>
</dbReference>
<keyword evidence="2" id="KW-0808">Transferase</keyword>
<proteinExistence type="predicted"/>
<organism evidence="2 3">
    <name type="scientific">Knoellia flava TL1</name>
    <dbReference type="NCBI Taxonomy" id="1385518"/>
    <lineage>
        <taxon>Bacteria</taxon>
        <taxon>Bacillati</taxon>
        <taxon>Actinomycetota</taxon>
        <taxon>Actinomycetes</taxon>
        <taxon>Micrococcales</taxon>
        <taxon>Intrasporangiaceae</taxon>
        <taxon>Knoellia</taxon>
    </lineage>
</organism>
<dbReference type="PANTHER" id="PTHR43685">
    <property type="entry name" value="GLYCOSYLTRANSFERASE"/>
    <property type="match status" value="1"/>
</dbReference>
<dbReference type="GO" id="GO:0016740">
    <property type="term" value="F:transferase activity"/>
    <property type="evidence" value="ECO:0007669"/>
    <property type="project" value="UniProtKB-KW"/>
</dbReference>
<comment type="caution">
    <text evidence="2">The sequence shown here is derived from an EMBL/GenBank/DDBJ whole genome shotgun (WGS) entry which is preliminary data.</text>
</comment>
<reference evidence="2 3" key="1">
    <citation type="submission" date="2013-08" db="EMBL/GenBank/DDBJ databases">
        <title>The genome sequence of Knoellia flava.</title>
        <authorList>
            <person name="Zhu W."/>
            <person name="Wang G."/>
        </authorList>
    </citation>
    <scope>NUCLEOTIDE SEQUENCE [LARGE SCALE GENOMIC DNA]</scope>
    <source>
        <strain evidence="2 3">TL1</strain>
    </source>
</reference>
<dbReference type="Proteomes" id="UP000029990">
    <property type="component" value="Unassembled WGS sequence"/>
</dbReference>
<accession>A0ABR4XC40</accession>
<dbReference type="InterPro" id="IPR050834">
    <property type="entry name" value="Glycosyltransf_2"/>
</dbReference>
<dbReference type="Gene3D" id="3.90.550.10">
    <property type="entry name" value="Spore Coat Polysaccharide Biosynthesis Protein SpsA, Chain A"/>
    <property type="match status" value="1"/>
</dbReference>
<feature type="domain" description="Glycosyltransferase 2-like" evidence="1">
    <location>
        <begin position="22"/>
        <end position="188"/>
    </location>
</feature>
<sequence>MIVPMSEPLHPDDTTSALPPVSVVIPVLDEERHLHAAVAQVLRQDYAGELEVVLALGPSTDRTDEVAAELVASDVRVRTVANPSGRTPSALNAAIRAARHDVVVRVDGHAEIPPDYVSTAVRTLAETGADNVGGLMKAVGRSAFERAVACAMRSRIGVGGGTFHVGGDAGPVDTVYLGAFRRSALERVGGYDERYTRTQDWHLNLRLRQTGGTVWFTPDMEVTYRPRSSVRGLARQYFQYGRWRRVVAREHPETMNARYLAPPVMAVGTTAATLLGLLWTPALLVPTAYAVGVVAGGAAISGGEPVRTRLLTPVALATMHWSWGVGFLTSPRSLGRSTP</sequence>
<dbReference type="SUPFAM" id="SSF53448">
    <property type="entry name" value="Nucleotide-diphospho-sugar transferases"/>
    <property type="match status" value="1"/>
</dbReference>
<dbReference type="InterPro" id="IPR001173">
    <property type="entry name" value="Glyco_trans_2-like"/>
</dbReference>
<gene>
    <name evidence="2" type="ORF">N798_16155</name>
</gene>